<feature type="region of interest" description="Disordered" evidence="1">
    <location>
        <begin position="154"/>
        <end position="201"/>
    </location>
</feature>
<feature type="compositionally biased region" description="Basic and acidic residues" evidence="1">
    <location>
        <begin position="184"/>
        <end position="198"/>
    </location>
</feature>
<evidence type="ECO:0000256" key="1">
    <source>
        <dbReference type="SAM" id="MobiDB-lite"/>
    </source>
</evidence>
<feature type="transmembrane region" description="Helical" evidence="2">
    <location>
        <begin position="16"/>
        <end position="38"/>
    </location>
</feature>
<evidence type="ECO:0000313" key="4">
    <source>
        <dbReference type="Proteomes" id="UP001497497"/>
    </source>
</evidence>
<evidence type="ECO:0008006" key="5">
    <source>
        <dbReference type="Google" id="ProtNLM"/>
    </source>
</evidence>
<reference evidence="3 4" key="1">
    <citation type="submission" date="2024-04" db="EMBL/GenBank/DDBJ databases">
        <authorList>
            <consortium name="Genoscope - CEA"/>
            <person name="William W."/>
        </authorList>
    </citation>
    <scope>NUCLEOTIDE SEQUENCE [LARGE SCALE GENOMIC DNA]</scope>
</reference>
<dbReference type="EMBL" id="CAXITT010000294">
    <property type="protein sequence ID" value="CAL1538312.1"/>
    <property type="molecule type" value="Genomic_DNA"/>
</dbReference>
<organism evidence="3 4">
    <name type="scientific">Lymnaea stagnalis</name>
    <name type="common">Great pond snail</name>
    <name type="synonym">Helix stagnalis</name>
    <dbReference type="NCBI Taxonomy" id="6523"/>
    <lineage>
        <taxon>Eukaryota</taxon>
        <taxon>Metazoa</taxon>
        <taxon>Spiralia</taxon>
        <taxon>Lophotrochozoa</taxon>
        <taxon>Mollusca</taxon>
        <taxon>Gastropoda</taxon>
        <taxon>Heterobranchia</taxon>
        <taxon>Euthyneura</taxon>
        <taxon>Panpulmonata</taxon>
        <taxon>Hygrophila</taxon>
        <taxon>Lymnaeoidea</taxon>
        <taxon>Lymnaeidae</taxon>
        <taxon>Lymnaea</taxon>
    </lineage>
</organism>
<accession>A0AAV2HVS4</accession>
<dbReference type="Proteomes" id="UP001497497">
    <property type="component" value="Unassembled WGS sequence"/>
</dbReference>
<keyword evidence="2" id="KW-1133">Transmembrane helix</keyword>
<dbReference type="AlphaFoldDB" id="A0AAV2HVS4"/>
<name>A0AAV2HVS4_LYMST</name>
<comment type="caution">
    <text evidence="3">The sequence shown here is derived from an EMBL/GenBank/DDBJ whole genome shotgun (WGS) entry which is preliminary data.</text>
</comment>
<proteinExistence type="predicted"/>
<dbReference type="Gene3D" id="1.20.1070.10">
    <property type="entry name" value="Rhodopsin 7-helix transmembrane proteins"/>
    <property type="match status" value="1"/>
</dbReference>
<sequence>MISDELLTWFVQVMNWYVGALVGPLGLLFNVINIVVFIKLGFSDTTNISLLSLAVADTGVLLTTVGYCVMHSPPRSRHDGQGSQGRAELFGAGLVAHPVQPDRRALDGLHHDGAIFVRRVAISSEISDHASANNRCCREHLRVYDVQQHPNFLSQSNRYKLQPGAERNRLRPGDAAKLGRSRKRDPDRSHDRADDVVRRGRRVHPRVDSVARQGLEVEDRDDVVVVAVGVRYERRRVQSGQAAGQDHRPHIHRVHRLPAADGGRQPGDDLRQGLQHQGKFQERVRVHVHRLLLPGRRQLDRDDLHLFQTEFPIQGSIRGTL</sequence>
<evidence type="ECO:0000313" key="3">
    <source>
        <dbReference type="EMBL" id="CAL1538312.1"/>
    </source>
</evidence>
<feature type="region of interest" description="Disordered" evidence="1">
    <location>
        <begin position="258"/>
        <end position="278"/>
    </location>
</feature>
<keyword evidence="2" id="KW-0812">Transmembrane</keyword>
<feature type="transmembrane region" description="Helical" evidence="2">
    <location>
        <begin position="50"/>
        <end position="67"/>
    </location>
</feature>
<keyword evidence="4" id="KW-1185">Reference proteome</keyword>
<gene>
    <name evidence="3" type="ORF">GSLYS_00012133001</name>
</gene>
<protein>
    <recommendedName>
        <fullName evidence="5">G-protein coupled receptors family 1 profile domain-containing protein</fullName>
    </recommendedName>
</protein>
<keyword evidence="2" id="KW-0472">Membrane</keyword>
<evidence type="ECO:0000256" key="2">
    <source>
        <dbReference type="SAM" id="Phobius"/>
    </source>
</evidence>